<dbReference type="PROSITE" id="PS51072">
    <property type="entry name" value="MHD"/>
    <property type="match status" value="1"/>
</dbReference>
<dbReference type="PRINTS" id="PR00314">
    <property type="entry name" value="CLATHRINADPT"/>
</dbReference>
<dbReference type="GO" id="GO:0012505">
    <property type="term" value="C:endomembrane system"/>
    <property type="evidence" value="ECO:0007669"/>
    <property type="project" value="UniProtKB-SubCell"/>
</dbReference>
<dbReference type="Pfam" id="PF00928">
    <property type="entry name" value="Adap_comp_sub"/>
    <property type="match status" value="1"/>
</dbReference>
<gene>
    <name evidence="7" type="ORF">NGATSA_3001300</name>
</gene>
<comment type="similarity">
    <text evidence="5">Belongs to the adaptor complexes medium subunit family.</text>
</comment>
<keyword evidence="4" id="KW-0472">Membrane</keyword>
<accession>I2CP32</accession>
<evidence type="ECO:0000259" key="6">
    <source>
        <dbReference type="PROSITE" id="PS51072"/>
    </source>
</evidence>
<evidence type="ECO:0000313" key="7">
    <source>
        <dbReference type="EMBL" id="AFJ68665.1"/>
    </source>
</evidence>
<evidence type="ECO:0000256" key="2">
    <source>
        <dbReference type="ARBA" id="ARBA00022448"/>
    </source>
</evidence>
<feature type="domain" description="MHD" evidence="6">
    <location>
        <begin position="177"/>
        <end position="430"/>
    </location>
</feature>
<dbReference type="InterPro" id="IPR001392">
    <property type="entry name" value="Clathrin_mu"/>
</dbReference>
<protein>
    <submittedName>
        <fullName evidence="7">AP-3 complex subunit mu</fullName>
    </submittedName>
</protein>
<dbReference type="Gene3D" id="2.60.40.1170">
    <property type="entry name" value="Mu homology domain, subdomain B"/>
    <property type="match status" value="2"/>
</dbReference>
<reference evidence="7" key="1">
    <citation type="journal article" date="2012" name="Bioengineered">
        <title>Additional insights into the genome of the oleaginous model alga Nannochloropsis gaditana.</title>
        <authorList>
            <person name="Jinkerson R.E."/>
            <person name="Radakovits R."/>
            <person name="Posewitz M.C."/>
        </authorList>
    </citation>
    <scope>NUCLEOTIDE SEQUENCE</scope>
    <source>
        <strain evidence="7">CCMP526</strain>
    </source>
</reference>
<sequence>MIHSLFILNQHGEVLIEKHWRSVTPRAVCDFFWDEVNKYPEKEDVPPLIAASKYNLINIYREDLFLVASMLSEIPPLLVIEFLHRILDIFSEYFGGLEDSSIKDNFSTVYQLLEEMMDHGYPLTTEPNALKAMIRPPTLLTRLEAAATGKASGVSNLLPDGTVSNMPWRKSGVKYNQNEIYLDIVEEMDAIVDCSGQVVSAEVSGFIFANSRLSGIPDLSLLFVDPDVIDDCSFHPCVRYNRFERDRTVSFVPPDGHFELMRYRVTPRQTLVPPIYCTAQIVYSSAGKDDGVSSGRLTLTLGCKPVHSLILNNKGKSLSFEDVKVTIPFPKAVRTTHLQTNTGTVLYDEASKVARWTVGKMSRERNPQLTGTILLAGGRPEESPSIQVDWKVPMASVSGLTVLSLQLLNERYRPYKGVRTITKSGRFQVRSS</sequence>
<dbReference type="CDD" id="cd14837">
    <property type="entry name" value="AP3_Mu_N"/>
    <property type="match status" value="1"/>
</dbReference>
<evidence type="ECO:0000256" key="5">
    <source>
        <dbReference type="PIRNR" id="PIRNR005992"/>
    </source>
</evidence>
<organism evidence="7">
    <name type="scientific">Nannochloropsis gaditana (strain CCMP526)</name>
    <name type="common">Green microalga</name>
    <name type="synonym">Microchloropsis gaditana</name>
    <dbReference type="NCBI Taxonomy" id="1093141"/>
    <lineage>
        <taxon>Eukaryota</taxon>
        <taxon>Sar</taxon>
        <taxon>Stramenopiles</taxon>
        <taxon>Ochrophyta</taxon>
        <taxon>Eustigmatophyceae</taxon>
        <taxon>Eustigmatales</taxon>
        <taxon>Monodopsidaceae</taxon>
        <taxon>Nannochloropsis</taxon>
    </lineage>
</organism>
<dbReference type="PIRSF" id="PIRSF005992">
    <property type="entry name" value="Clathrin_mu"/>
    <property type="match status" value="1"/>
</dbReference>
<dbReference type="GO" id="GO:0016192">
    <property type="term" value="P:vesicle-mediated transport"/>
    <property type="evidence" value="ECO:0007669"/>
    <property type="project" value="InterPro"/>
</dbReference>
<dbReference type="FunFam" id="3.30.450.60:FF:000002">
    <property type="entry name" value="AP-2 complex subunit mu, putative"/>
    <property type="match status" value="1"/>
</dbReference>
<dbReference type="GO" id="GO:0030131">
    <property type="term" value="C:clathrin adaptor complex"/>
    <property type="evidence" value="ECO:0007669"/>
    <property type="project" value="UniProtKB-UniRule"/>
</dbReference>
<dbReference type="Pfam" id="PF01217">
    <property type="entry name" value="Clat_adaptor_s"/>
    <property type="match status" value="1"/>
</dbReference>
<dbReference type="InterPro" id="IPR022775">
    <property type="entry name" value="AP_mu_sigma_su"/>
</dbReference>
<keyword evidence="3 5" id="KW-0653">Protein transport</keyword>
<dbReference type="PANTHER" id="PTHR10529">
    <property type="entry name" value="AP COMPLEX SUBUNIT MU"/>
    <property type="match status" value="1"/>
</dbReference>
<dbReference type="GO" id="GO:0006886">
    <property type="term" value="P:intracellular protein transport"/>
    <property type="evidence" value="ECO:0007669"/>
    <property type="project" value="UniProtKB-UniRule"/>
</dbReference>
<evidence type="ECO:0000256" key="4">
    <source>
        <dbReference type="ARBA" id="ARBA00023136"/>
    </source>
</evidence>
<dbReference type="InterPro" id="IPR028565">
    <property type="entry name" value="MHD"/>
</dbReference>
<dbReference type="InterPro" id="IPR036168">
    <property type="entry name" value="AP2_Mu_C_sf"/>
</dbReference>
<dbReference type="InterPro" id="IPR011012">
    <property type="entry name" value="Longin-like_dom_sf"/>
</dbReference>
<dbReference type="AlphaFoldDB" id="I2CP32"/>
<comment type="subcellular location">
    <subcellularLocation>
        <location evidence="1">Endomembrane system</location>
    </subcellularLocation>
</comment>
<keyword evidence="2 5" id="KW-0813">Transport</keyword>
<dbReference type="InterPro" id="IPR050431">
    <property type="entry name" value="Adaptor_comp_med_subunit"/>
</dbReference>
<dbReference type="SUPFAM" id="SSF49447">
    <property type="entry name" value="Second domain of Mu2 adaptin subunit (ap50) of ap2 adaptor"/>
    <property type="match status" value="1"/>
</dbReference>
<name>I2CP32_NANGC</name>
<evidence type="ECO:0000256" key="3">
    <source>
        <dbReference type="ARBA" id="ARBA00022927"/>
    </source>
</evidence>
<dbReference type="Gene3D" id="3.30.450.60">
    <property type="match status" value="1"/>
</dbReference>
<proteinExistence type="evidence at transcript level"/>
<dbReference type="SUPFAM" id="SSF64356">
    <property type="entry name" value="SNARE-like"/>
    <property type="match status" value="1"/>
</dbReference>
<evidence type="ECO:0000256" key="1">
    <source>
        <dbReference type="ARBA" id="ARBA00004308"/>
    </source>
</evidence>
<dbReference type="CDD" id="cd09252">
    <property type="entry name" value="AP-3_Mu3_Cterm"/>
    <property type="match status" value="1"/>
</dbReference>
<reference evidence="7" key="2">
    <citation type="journal article" date="2012" name="Nat. Commun.">
        <title>Draft genome sequence and genetic transformation of the oleaginous alga Nannochloropis gaditana.</title>
        <authorList>
            <person name="Radakovits R."/>
            <person name="Jinkerson R.E."/>
            <person name="Fuerstenberg S.I."/>
            <person name="Tae H."/>
            <person name="Settlage R.E."/>
            <person name="Boore J.L."/>
            <person name="Posewitz M.C."/>
        </authorList>
    </citation>
    <scope>NUCLEOTIDE SEQUENCE</scope>
    <source>
        <strain evidence="7">CCMP526</strain>
    </source>
</reference>
<dbReference type="EMBL" id="JU964357">
    <property type="protein sequence ID" value="AFJ68665.1"/>
    <property type="molecule type" value="mRNA"/>
</dbReference>